<dbReference type="InterPro" id="IPR013734">
    <property type="entry name" value="TF_Nrm1/Whi5"/>
</dbReference>
<feature type="compositionally biased region" description="Low complexity" evidence="9">
    <location>
        <begin position="154"/>
        <end position="164"/>
    </location>
</feature>
<dbReference type="PANTHER" id="PTHR28246">
    <property type="entry name" value="G1-SPECIFIC TRANSCRIPTIONAL REPRESSOR WHI5-RELATED"/>
    <property type="match status" value="1"/>
</dbReference>
<dbReference type="EMBL" id="HE612860">
    <property type="protein sequence ID" value="CCE63125.1"/>
    <property type="molecule type" value="Genomic_DNA"/>
</dbReference>
<feature type="compositionally biased region" description="Acidic residues" evidence="9">
    <location>
        <begin position="397"/>
        <end position="419"/>
    </location>
</feature>
<evidence type="ECO:0000313" key="11">
    <source>
        <dbReference type="Proteomes" id="UP000005666"/>
    </source>
</evidence>
<dbReference type="GeneID" id="11531270"/>
<dbReference type="HOGENOM" id="CLU_655828_0_0_1"/>
<comment type="similarity">
    <text evidence="3">Belongs to the WHI5/NRM1 family.</text>
</comment>
<keyword evidence="5" id="KW-0678">Repressor</keyword>
<dbReference type="GO" id="GO:0005737">
    <property type="term" value="C:cytoplasm"/>
    <property type="evidence" value="ECO:0007669"/>
    <property type="project" value="UniProtKB-SubCell"/>
</dbReference>
<evidence type="ECO:0000256" key="7">
    <source>
        <dbReference type="ARBA" id="ARBA00023163"/>
    </source>
</evidence>
<evidence type="ECO:0000256" key="5">
    <source>
        <dbReference type="ARBA" id="ARBA00022491"/>
    </source>
</evidence>
<dbReference type="InterPro" id="IPR039198">
    <property type="entry name" value="Srl3/Whi5"/>
</dbReference>
<evidence type="ECO:0000256" key="4">
    <source>
        <dbReference type="ARBA" id="ARBA00022490"/>
    </source>
</evidence>
<dbReference type="AlphaFoldDB" id="G8BT97"/>
<dbReference type="Proteomes" id="UP000005666">
    <property type="component" value="Chromosome 5"/>
</dbReference>
<feature type="region of interest" description="Disordered" evidence="9">
    <location>
        <begin position="290"/>
        <end position="419"/>
    </location>
</feature>
<dbReference type="OMA" id="HANDKYP"/>
<keyword evidence="8" id="KW-0539">Nucleus</keyword>
<organism evidence="10 11">
    <name type="scientific">Tetrapisispora phaffii (strain ATCC 24235 / CBS 4417 / NBRC 1672 / NRRL Y-8282 / UCD 70-5)</name>
    <name type="common">Yeast</name>
    <name type="synonym">Fabospora phaffii</name>
    <dbReference type="NCBI Taxonomy" id="1071381"/>
    <lineage>
        <taxon>Eukaryota</taxon>
        <taxon>Fungi</taxon>
        <taxon>Dikarya</taxon>
        <taxon>Ascomycota</taxon>
        <taxon>Saccharomycotina</taxon>
        <taxon>Saccharomycetes</taxon>
        <taxon>Saccharomycetales</taxon>
        <taxon>Saccharomycetaceae</taxon>
        <taxon>Tetrapisispora</taxon>
    </lineage>
</organism>
<feature type="compositionally biased region" description="Polar residues" evidence="9">
    <location>
        <begin position="375"/>
        <end position="396"/>
    </location>
</feature>
<evidence type="ECO:0000256" key="1">
    <source>
        <dbReference type="ARBA" id="ARBA00004123"/>
    </source>
</evidence>
<dbReference type="OrthoDB" id="2359117at2759"/>
<feature type="compositionally biased region" description="Low complexity" evidence="9">
    <location>
        <begin position="74"/>
        <end position="92"/>
    </location>
</feature>
<evidence type="ECO:0000313" key="10">
    <source>
        <dbReference type="EMBL" id="CCE63125.1"/>
    </source>
</evidence>
<evidence type="ECO:0000256" key="3">
    <source>
        <dbReference type="ARBA" id="ARBA00006922"/>
    </source>
</evidence>
<keyword evidence="11" id="KW-1185">Reference proteome</keyword>
<comment type="subcellular location">
    <subcellularLocation>
        <location evidence="2">Cytoplasm</location>
    </subcellularLocation>
    <subcellularLocation>
        <location evidence="1">Nucleus</location>
    </subcellularLocation>
</comment>
<name>G8BT97_TETPH</name>
<feature type="compositionally biased region" description="Polar residues" evidence="9">
    <location>
        <begin position="115"/>
        <end position="137"/>
    </location>
</feature>
<reference evidence="10 11" key="1">
    <citation type="journal article" date="2011" name="Proc. Natl. Acad. Sci. U.S.A.">
        <title>Evolutionary erosion of yeast sex chromosomes by mating-type switching accidents.</title>
        <authorList>
            <person name="Gordon J.L."/>
            <person name="Armisen D."/>
            <person name="Proux-Wera E."/>
            <person name="Oheigeartaigh S.S."/>
            <person name="Byrne K.P."/>
            <person name="Wolfe K.H."/>
        </authorList>
    </citation>
    <scope>NUCLEOTIDE SEQUENCE [LARGE SCALE GENOMIC DNA]</scope>
    <source>
        <strain evidence="11">ATCC 24235 / CBS 4417 / NBRC 1672 / NRRL Y-8282 / UCD 70-5</strain>
    </source>
</reference>
<accession>G8BT97</accession>
<protein>
    <submittedName>
        <fullName evidence="10">Uncharacterized protein</fullName>
    </submittedName>
</protein>
<dbReference type="KEGG" id="tpf:TPHA_0E00290"/>
<dbReference type="eggNOG" id="ENOG502RW1U">
    <property type="taxonomic scope" value="Eukaryota"/>
</dbReference>
<keyword evidence="6" id="KW-0805">Transcription regulation</keyword>
<evidence type="ECO:0000256" key="2">
    <source>
        <dbReference type="ARBA" id="ARBA00004496"/>
    </source>
</evidence>
<gene>
    <name evidence="10" type="primary">TPHA0E00290</name>
    <name evidence="10" type="ordered locus">TPHA_0E00290</name>
</gene>
<dbReference type="Pfam" id="PF08528">
    <property type="entry name" value="Whi5"/>
    <property type="match status" value="1"/>
</dbReference>
<keyword evidence="4" id="KW-0963">Cytoplasm</keyword>
<dbReference type="GO" id="GO:0000082">
    <property type="term" value="P:G1/S transition of mitotic cell cycle"/>
    <property type="evidence" value="ECO:0007669"/>
    <property type="project" value="InterPro"/>
</dbReference>
<dbReference type="STRING" id="1071381.G8BT97"/>
<sequence>MEESLLYDKERTSSPSEKTLLDATKMEITTPPKVRFPKITTTSSPEDNIKDNTGNSPKLQVDSRRAGLDNNTLSSLGISVRRSSRSSNFDSSPIGTQNREVSDEFEMNSGHLDVGSNNTDSSKTNAFSIPQSPSSKTKLLPPTTPKSRHNEMFLSPSSPKLKSPGVYKEHDKPIREISNTLKTRLNYALVKLQNGWTEKTFSQLEKEVDREKNPLHSDDTIKLEAQRRLSVYNNIYANDNSDSDGNSEEDSNIARFSIENHKNAKLENKDYIKGLSSNSAHTAFLKAISSPKKSNHANDKYPVSPLKWNQREGSPTKETSPVPEDEAIETLMSLSSPKKSHSKAFEMINNNKKPVLSNRESSDKKDHSAFKPLNVINNSNNISRDSKSQTEVGNDSTDIEMEFDDVQTDIEDPETSVDT</sequence>
<feature type="compositionally biased region" description="Polar residues" evidence="9">
    <location>
        <begin position="39"/>
        <end position="58"/>
    </location>
</feature>
<dbReference type="RefSeq" id="XP_003685559.1">
    <property type="nucleotide sequence ID" value="XM_003685511.1"/>
</dbReference>
<keyword evidence="7" id="KW-0804">Transcription</keyword>
<feature type="compositionally biased region" description="Basic and acidic residues" evidence="9">
    <location>
        <begin position="1"/>
        <end position="12"/>
    </location>
</feature>
<evidence type="ECO:0000256" key="9">
    <source>
        <dbReference type="SAM" id="MobiDB-lite"/>
    </source>
</evidence>
<dbReference type="GO" id="GO:0003712">
    <property type="term" value="F:transcription coregulator activity"/>
    <property type="evidence" value="ECO:0007669"/>
    <property type="project" value="TreeGrafter"/>
</dbReference>
<evidence type="ECO:0000256" key="6">
    <source>
        <dbReference type="ARBA" id="ARBA00023015"/>
    </source>
</evidence>
<dbReference type="GO" id="GO:0033309">
    <property type="term" value="C:SBF transcription complex"/>
    <property type="evidence" value="ECO:0007669"/>
    <property type="project" value="TreeGrafter"/>
</dbReference>
<feature type="compositionally biased region" description="Basic and acidic residues" evidence="9">
    <location>
        <begin position="360"/>
        <end position="369"/>
    </location>
</feature>
<feature type="region of interest" description="Disordered" evidence="9">
    <location>
        <begin position="1"/>
        <end position="168"/>
    </location>
</feature>
<evidence type="ECO:0000256" key="8">
    <source>
        <dbReference type="ARBA" id="ARBA00023242"/>
    </source>
</evidence>
<dbReference type="PANTHER" id="PTHR28246:SF1">
    <property type="entry name" value="G1-SPECIFIC TRANSCRIPTIONAL REPRESSOR WHI5-RELATED"/>
    <property type="match status" value="1"/>
</dbReference>
<proteinExistence type="inferred from homology"/>